<feature type="binding site" evidence="13">
    <location>
        <position position="33"/>
    </location>
    <ligand>
        <name>Zn(2+)</name>
        <dbReference type="ChEBI" id="CHEBI:29105"/>
    </ligand>
</feature>
<dbReference type="NCBIfam" id="TIGR00515">
    <property type="entry name" value="accD"/>
    <property type="match status" value="1"/>
</dbReference>
<evidence type="ECO:0000256" key="5">
    <source>
        <dbReference type="ARBA" id="ARBA00022741"/>
    </source>
</evidence>
<evidence type="ECO:0000256" key="11">
    <source>
        <dbReference type="ARBA" id="ARBA00023160"/>
    </source>
</evidence>
<evidence type="ECO:0000256" key="1">
    <source>
        <dbReference type="ARBA" id="ARBA00004496"/>
    </source>
</evidence>
<dbReference type="GO" id="GO:0009317">
    <property type="term" value="C:acetyl-CoA carboxylase complex"/>
    <property type="evidence" value="ECO:0007669"/>
    <property type="project" value="InterPro"/>
</dbReference>
<keyword evidence="8 13" id="KW-0862">Zinc</keyword>
<dbReference type="GO" id="GO:0008270">
    <property type="term" value="F:zinc ion binding"/>
    <property type="evidence" value="ECO:0007669"/>
    <property type="project" value="UniProtKB-UniRule"/>
</dbReference>
<comment type="cofactor">
    <cofactor evidence="13">
        <name>Zn(2+)</name>
        <dbReference type="ChEBI" id="CHEBI:29105"/>
    </cofactor>
    <text evidence="13">Binds 1 zinc ion per subunit.</text>
</comment>
<dbReference type="Proteomes" id="UP000326912">
    <property type="component" value="Unassembled WGS sequence"/>
</dbReference>
<comment type="function">
    <text evidence="12 13">Component of the acetyl coenzyme A carboxylase (ACC) complex. Biotin carboxylase (BC) catalyzes the carboxylation of biotin on its carrier protein (BCCP) and then the CO(2) group is transferred by the transcarboxylase to acetyl-CoA to form malonyl-CoA.</text>
</comment>
<feature type="binding site" evidence="13">
    <location>
        <position position="52"/>
    </location>
    <ligand>
        <name>Zn(2+)</name>
        <dbReference type="ChEBI" id="CHEBI:29105"/>
    </ligand>
</feature>
<dbReference type="InterPro" id="IPR011762">
    <property type="entry name" value="COA_CT_N"/>
</dbReference>
<reference evidence="16 17" key="1">
    <citation type="submission" date="2019-10" db="EMBL/GenBank/DDBJ databases">
        <title>Dictyobacter vulcani sp. nov., within the class Ktedonobacteria, isolated from soil of volcanic Mt. Zao.</title>
        <authorList>
            <person name="Zheng Y."/>
            <person name="Wang C.M."/>
            <person name="Sakai Y."/>
            <person name="Abe K."/>
            <person name="Yokota A."/>
            <person name="Yabe S."/>
        </authorList>
    </citation>
    <scope>NUCLEOTIDE SEQUENCE [LARGE SCALE GENOMIC DNA]</scope>
    <source>
        <strain evidence="16 17">W12</strain>
    </source>
</reference>
<evidence type="ECO:0000256" key="2">
    <source>
        <dbReference type="ARBA" id="ARBA00022516"/>
    </source>
</evidence>
<dbReference type="InterPro" id="IPR034733">
    <property type="entry name" value="AcCoA_carboxyl_beta"/>
</dbReference>
<dbReference type="HAMAP" id="MF_01395">
    <property type="entry name" value="AcetylCoA_CT_beta"/>
    <property type="match status" value="1"/>
</dbReference>
<feature type="domain" description="CoA carboxyltransferase N-terminal" evidence="15">
    <location>
        <begin position="29"/>
        <end position="291"/>
    </location>
</feature>
<gene>
    <name evidence="13 16" type="primary">accD</name>
    <name evidence="16" type="ORF">KDW_05900</name>
</gene>
<dbReference type="GO" id="GO:0003989">
    <property type="term" value="F:acetyl-CoA carboxylase activity"/>
    <property type="evidence" value="ECO:0007669"/>
    <property type="project" value="InterPro"/>
</dbReference>
<dbReference type="PANTHER" id="PTHR42995:SF5">
    <property type="entry name" value="ACETYL-COENZYME A CARBOXYLASE CARBOXYL TRANSFERASE SUBUNIT BETA, CHLOROPLASTIC"/>
    <property type="match status" value="1"/>
</dbReference>
<dbReference type="PANTHER" id="PTHR42995">
    <property type="entry name" value="ACETYL-COENZYME A CARBOXYLASE CARBOXYL TRANSFERASE SUBUNIT BETA, CHLOROPLASTIC"/>
    <property type="match status" value="1"/>
</dbReference>
<keyword evidence="11 13" id="KW-0275">Fatty acid biosynthesis</keyword>
<name>A0A5J4KCG2_9CHLR</name>
<feature type="binding site" evidence="13">
    <location>
        <position position="55"/>
    </location>
    <ligand>
        <name>Zn(2+)</name>
        <dbReference type="ChEBI" id="CHEBI:29105"/>
    </ligand>
</feature>
<dbReference type="PRINTS" id="PR01070">
    <property type="entry name" value="ACCCTRFRASEB"/>
</dbReference>
<dbReference type="InterPro" id="IPR029045">
    <property type="entry name" value="ClpP/crotonase-like_dom_sf"/>
</dbReference>
<evidence type="ECO:0000256" key="12">
    <source>
        <dbReference type="ARBA" id="ARBA00025280"/>
    </source>
</evidence>
<evidence type="ECO:0000256" key="3">
    <source>
        <dbReference type="ARBA" id="ARBA00022679"/>
    </source>
</evidence>
<comment type="subcellular location">
    <subcellularLocation>
        <location evidence="1 13">Cytoplasm</location>
    </subcellularLocation>
</comment>
<dbReference type="RefSeq" id="WP_151754561.1">
    <property type="nucleotide sequence ID" value="NZ_BKZW01000001.1"/>
</dbReference>
<keyword evidence="3 13" id="KW-0808">Transferase</keyword>
<evidence type="ECO:0000256" key="10">
    <source>
        <dbReference type="ARBA" id="ARBA00023098"/>
    </source>
</evidence>
<dbReference type="UniPathway" id="UPA00655">
    <property type="reaction ID" value="UER00711"/>
</dbReference>
<dbReference type="SUPFAM" id="SSF52096">
    <property type="entry name" value="ClpP/crotonase"/>
    <property type="match status" value="1"/>
</dbReference>
<comment type="pathway">
    <text evidence="13">Lipid metabolism; malonyl-CoA biosynthesis; malonyl-CoA from acetyl-CoA: step 1/1.</text>
</comment>
<sequence length="291" mass="31683">MAKEAAVPLTRQTSSSNEEKPGLPSVGNIAVKCPKCKEILYSRDWEKNLKVCSRCNHHFRLTAYERIELLADPGSFHELDADIISVDPLQFTTFPPAHADQRNYGEKLAAERKKTGMNEAVVIGHSTVESKPLAMAVMDFHFMGGSMGSAVGEKITRAIELGIERNIPVLIASTSGGARMQEGLFSLMQMAKTSAALAKLGEKKLPYISLLTDPTTGGVSASFAMLGDITLAEPGALVCFTGPRVIEQFMHIKLPEGTVNSEFGLQHGMIDAVVHRRDLRSTLGRILRLYA</sequence>
<feature type="zinc finger region" description="C4-type" evidence="13">
    <location>
        <begin position="33"/>
        <end position="55"/>
    </location>
</feature>
<evidence type="ECO:0000256" key="8">
    <source>
        <dbReference type="ARBA" id="ARBA00022833"/>
    </source>
</evidence>
<evidence type="ECO:0000256" key="7">
    <source>
        <dbReference type="ARBA" id="ARBA00022832"/>
    </source>
</evidence>
<evidence type="ECO:0000256" key="14">
    <source>
        <dbReference type="SAM" id="MobiDB-lite"/>
    </source>
</evidence>
<dbReference type="GO" id="GO:0006633">
    <property type="term" value="P:fatty acid biosynthetic process"/>
    <property type="evidence" value="ECO:0007669"/>
    <property type="project" value="UniProtKB-KW"/>
</dbReference>
<dbReference type="PROSITE" id="PS50980">
    <property type="entry name" value="COA_CT_NTER"/>
    <property type="match status" value="1"/>
</dbReference>
<keyword evidence="9 13" id="KW-0067">ATP-binding</keyword>
<dbReference type="Pfam" id="PF17848">
    <property type="entry name" value="Zn_ribbon_ACC"/>
    <property type="match status" value="1"/>
</dbReference>
<evidence type="ECO:0000256" key="13">
    <source>
        <dbReference type="HAMAP-Rule" id="MF_01395"/>
    </source>
</evidence>
<comment type="catalytic activity">
    <reaction evidence="13">
        <text>N(6)-carboxybiotinyl-L-lysyl-[protein] + acetyl-CoA = N(6)-biotinyl-L-lysyl-[protein] + malonyl-CoA</text>
        <dbReference type="Rhea" id="RHEA:54728"/>
        <dbReference type="Rhea" id="RHEA-COMP:10505"/>
        <dbReference type="Rhea" id="RHEA-COMP:10506"/>
        <dbReference type="ChEBI" id="CHEBI:57288"/>
        <dbReference type="ChEBI" id="CHEBI:57384"/>
        <dbReference type="ChEBI" id="CHEBI:83144"/>
        <dbReference type="ChEBI" id="CHEBI:83145"/>
        <dbReference type="EC" id="2.1.3.15"/>
    </reaction>
</comment>
<feature type="binding site" evidence="13">
    <location>
        <position position="36"/>
    </location>
    <ligand>
        <name>Zn(2+)</name>
        <dbReference type="ChEBI" id="CHEBI:29105"/>
    </ligand>
</feature>
<keyword evidence="6 13" id="KW-0863">Zinc-finger</keyword>
<dbReference type="GO" id="GO:0005524">
    <property type="term" value="F:ATP binding"/>
    <property type="evidence" value="ECO:0007669"/>
    <property type="project" value="UniProtKB-KW"/>
</dbReference>
<keyword evidence="7 13" id="KW-0276">Fatty acid metabolism</keyword>
<keyword evidence="10 13" id="KW-0443">Lipid metabolism</keyword>
<dbReference type="AlphaFoldDB" id="A0A5J4KCG2"/>
<dbReference type="GO" id="GO:2001295">
    <property type="term" value="P:malonyl-CoA biosynthetic process"/>
    <property type="evidence" value="ECO:0007669"/>
    <property type="project" value="UniProtKB-UniRule"/>
</dbReference>
<keyword evidence="2 13" id="KW-0444">Lipid biosynthesis</keyword>
<comment type="similarity">
    <text evidence="13">Belongs to the AccD/PCCB family.</text>
</comment>
<keyword evidence="17" id="KW-1185">Reference proteome</keyword>
<comment type="caution">
    <text evidence="16">The sequence shown here is derived from an EMBL/GenBank/DDBJ whole genome shotgun (WGS) entry which is preliminary data.</text>
</comment>
<evidence type="ECO:0000256" key="4">
    <source>
        <dbReference type="ARBA" id="ARBA00022723"/>
    </source>
</evidence>
<dbReference type="EC" id="2.1.3.15" evidence="13"/>
<dbReference type="InterPro" id="IPR000438">
    <property type="entry name" value="Acetyl_CoA_COase_Trfase_b_su"/>
</dbReference>
<evidence type="ECO:0000313" key="16">
    <source>
        <dbReference type="EMBL" id="GER86428.1"/>
    </source>
</evidence>
<feature type="region of interest" description="Disordered" evidence="14">
    <location>
        <begin position="1"/>
        <end position="24"/>
    </location>
</feature>
<evidence type="ECO:0000313" key="17">
    <source>
        <dbReference type="Proteomes" id="UP000326912"/>
    </source>
</evidence>
<evidence type="ECO:0000259" key="15">
    <source>
        <dbReference type="PROSITE" id="PS50980"/>
    </source>
</evidence>
<dbReference type="EMBL" id="BKZW01000001">
    <property type="protein sequence ID" value="GER86428.1"/>
    <property type="molecule type" value="Genomic_DNA"/>
</dbReference>
<evidence type="ECO:0000256" key="9">
    <source>
        <dbReference type="ARBA" id="ARBA00022840"/>
    </source>
</evidence>
<organism evidence="16 17">
    <name type="scientific">Dictyobacter vulcani</name>
    <dbReference type="NCBI Taxonomy" id="2607529"/>
    <lineage>
        <taxon>Bacteria</taxon>
        <taxon>Bacillati</taxon>
        <taxon>Chloroflexota</taxon>
        <taxon>Ktedonobacteria</taxon>
        <taxon>Ktedonobacterales</taxon>
        <taxon>Dictyobacteraceae</taxon>
        <taxon>Dictyobacter</taxon>
    </lineage>
</organism>
<keyword evidence="4 13" id="KW-0479">Metal-binding</keyword>
<dbReference type="InterPro" id="IPR041010">
    <property type="entry name" value="Znf-ACC"/>
</dbReference>
<evidence type="ECO:0000256" key="6">
    <source>
        <dbReference type="ARBA" id="ARBA00022771"/>
    </source>
</evidence>
<keyword evidence="5 13" id="KW-0547">Nucleotide-binding</keyword>
<protein>
    <recommendedName>
        <fullName evidence="13">Acetyl-coenzyme A carboxylase carboxyl transferase subunit beta</fullName>
        <shortName evidence="13">ACCase subunit beta</shortName>
        <shortName evidence="13">Acetyl-CoA carboxylase carboxyltransferase subunit beta</shortName>
        <ecNumber evidence="13">2.1.3.15</ecNumber>
    </recommendedName>
</protein>
<accession>A0A5J4KCG2</accession>
<comment type="subunit">
    <text evidence="13">Acetyl-CoA carboxylase is a heterohexamer composed of biotin carboxyl carrier protein (AccB), biotin carboxylase (AccC) and two subunits each of ACCase subunit alpha (AccA) and ACCase subunit beta (AccD).</text>
</comment>
<dbReference type="GO" id="GO:0016743">
    <property type="term" value="F:carboxyl- or carbamoyltransferase activity"/>
    <property type="evidence" value="ECO:0007669"/>
    <property type="project" value="UniProtKB-UniRule"/>
</dbReference>
<keyword evidence="13" id="KW-0963">Cytoplasm</keyword>
<dbReference type="Pfam" id="PF01039">
    <property type="entry name" value="Carboxyl_trans"/>
    <property type="match status" value="1"/>
</dbReference>
<dbReference type="Gene3D" id="3.90.226.10">
    <property type="entry name" value="2-enoyl-CoA Hydratase, Chain A, domain 1"/>
    <property type="match status" value="1"/>
</dbReference>
<proteinExistence type="inferred from homology"/>